<dbReference type="EMBL" id="JAEPCM010000491">
    <property type="protein sequence ID" value="MCG7947488.1"/>
    <property type="molecule type" value="Genomic_DNA"/>
</dbReference>
<accession>A0A9E4KEE2</accession>
<sequence>MVTLLQLFSVRCCGGPVVFLTLISIAFGLLFLILSATQLGVVFMLAGSVAMLSCLYLGSSRCSTACNTRSLPAQH</sequence>
<proteinExistence type="predicted"/>
<dbReference type="Proteomes" id="UP000886667">
    <property type="component" value="Unassembled WGS sequence"/>
</dbReference>
<comment type="caution">
    <text evidence="1">The sequence shown here is derived from an EMBL/GenBank/DDBJ whole genome shotgun (WGS) entry which is preliminary data.</text>
</comment>
<dbReference type="AlphaFoldDB" id="A0A9E4KEE2"/>
<evidence type="ECO:0000313" key="1">
    <source>
        <dbReference type="EMBL" id="MCG7947488.1"/>
    </source>
</evidence>
<organism evidence="1 2">
    <name type="scientific">Candidatus Thiodiazotropha taylori</name>
    <dbReference type="NCBI Taxonomy" id="2792791"/>
    <lineage>
        <taxon>Bacteria</taxon>
        <taxon>Pseudomonadati</taxon>
        <taxon>Pseudomonadota</taxon>
        <taxon>Gammaproteobacteria</taxon>
        <taxon>Chromatiales</taxon>
        <taxon>Sedimenticolaceae</taxon>
        <taxon>Candidatus Thiodiazotropha</taxon>
    </lineage>
</organism>
<evidence type="ECO:0000313" key="2">
    <source>
        <dbReference type="Proteomes" id="UP000886667"/>
    </source>
</evidence>
<reference evidence="1" key="1">
    <citation type="journal article" date="2021" name="Proc. Natl. Acad. Sci. U.S.A.">
        <title>Global biogeography of chemosynthetic symbionts reveals both localized and globally distributed symbiont groups. .</title>
        <authorList>
            <person name="Osvatic J.T."/>
            <person name="Wilkins L.G.E."/>
            <person name="Leibrecht L."/>
            <person name="Leray M."/>
            <person name="Zauner S."/>
            <person name="Polzin J."/>
            <person name="Camacho Y."/>
            <person name="Gros O."/>
            <person name="van Gils J.A."/>
            <person name="Eisen J.A."/>
            <person name="Petersen J.M."/>
            <person name="Yuen B."/>
        </authorList>
    </citation>
    <scope>NUCLEOTIDE SEQUENCE</scope>
    <source>
        <strain evidence="1">MAGclacostrist064TRANS</strain>
    </source>
</reference>
<name>A0A9E4KEE2_9GAMM</name>
<gene>
    <name evidence="1" type="ORF">JAZ07_14185</name>
</gene>
<protein>
    <submittedName>
        <fullName evidence="1">Uncharacterized protein</fullName>
    </submittedName>
</protein>